<dbReference type="AlphaFoldDB" id="A0A2S5JK50"/>
<organism evidence="3 4">
    <name type="scientific">Albidovulum inexpectatum</name>
    <dbReference type="NCBI Taxonomy" id="196587"/>
    <lineage>
        <taxon>Bacteria</taxon>
        <taxon>Pseudomonadati</taxon>
        <taxon>Pseudomonadota</taxon>
        <taxon>Alphaproteobacteria</taxon>
        <taxon>Rhodobacterales</taxon>
        <taxon>Paracoccaceae</taxon>
        <taxon>Albidovulum</taxon>
    </lineage>
</organism>
<dbReference type="EMBL" id="PRDS01000002">
    <property type="protein sequence ID" value="PPB81830.1"/>
    <property type="molecule type" value="Genomic_DNA"/>
</dbReference>
<keyword evidence="1" id="KW-0812">Transmembrane</keyword>
<reference evidence="3 4" key="1">
    <citation type="submission" date="2018-01" db="EMBL/GenBank/DDBJ databases">
        <title>Genomic Encyclopedia of Archaeal and Bacterial Type Strains, Phase II (KMG-II): from individual species to whole genera.</title>
        <authorList>
            <person name="Goeker M."/>
        </authorList>
    </citation>
    <scope>NUCLEOTIDE SEQUENCE [LARGE SCALE GENOMIC DNA]</scope>
    <source>
        <strain evidence="3 4">DSM 12048</strain>
    </source>
</reference>
<comment type="caution">
    <text evidence="3">The sequence shown here is derived from an EMBL/GenBank/DDBJ whole genome shotgun (WGS) entry which is preliminary data.</text>
</comment>
<feature type="transmembrane region" description="Helical" evidence="1">
    <location>
        <begin position="87"/>
        <end position="108"/>
    </location>
</feature>
<proteinExistence type="predicted"/>
<dbReference type="Proteomes" id="UP000239736">
    <property type="component" value="Unassembled WGS sequence"/>
</dbReference>
<sequence length="119" mass="12871">MSRLTLLALFAISLMIPALAEHVAARRLGNVDVGAFEMAWTAFPILLAAIFAHRRRAALLGVAAFGAQAVFWFWSAMSGHIASLGHGAPDLTVFIVPLVFGLIIVMGSETPPRRTKLRF</sequence>
<keyword evidence="1" id="KW-1133">Transmembrane helix</keyword>
<keyword evidence="1" id="KW-0472">Membrane</keyword>
<dbReference type="RefSeq" id="WP_104069659.1">
    <property type="nucleotide sequence ID" value="NZ_PRDS01000002.1"/>
</dbReference>
<feature type="signal peptide" evidence="2">
    <location>
        <begin position="1"/>
        <end position="20"/>
    </location>
</feature>
<protein>
    <recommendedName>
        <fullName evidence="5">DoxX-like protein</fullName>
    </recommendedName>
</protein>
<keyword evidence="4" id="KW-1185">Reference proteome</keyword>
<feature type="transmembrane region" description="Helical" evidence="1">
    <location>
        <begin position="30"/>
        <end position="50"/>
    </location>
</feature>
<name>A0A2S5JK50_9RHOB</name>
<feature type="transmembrane region" description="Helical" evidence="1">
    <location>
        <begin position="57"/>
        <end position="75"/>
    </location>
</feature>
<feature type="chain" id="PRO_5015555237" description="DoxX-like protein" evidence="2">
    <location>
        <begin position="21"/>
        <end position="119"/>
    </location>
</feature>
<evidence type="ECO:0000313" key="3">
    <source>
        <dbReference type="EMBL" id="PPB81830.1"/>
    </source>
</evidence>
<accession>A0A2S5JK50</accession>
<evidence type="ECO:0000256" key="2">
    <source>
        <dbReference type="SAM" id="SignalP"/>
    </source>
</evidence>
<evidence type="ECO:0000313" key="4">
    <source>
        <dbReference type="Proteomes" id="UP000239736"/>
    </source>
</evidence>
<evidence type="ECO:0000256" key="1">
    <source>
        <dbReference type="SAM" id="Phobius"/>
    </source>
</evidence>
<gene>
    <name evidence="3" type="ORF">LV82_01047</name>
</gene>
<keyword evidence="2" id="KW-0732">Signal</keyword>
<evidence type="ECO:0008006" key="5">
    <source>
        <dbReference type="Google" id="ProtNLM"/>
    </source>
</evidence>